<keyword evidence="3" id="KW-1185">Reference proteome</keyword>
<evidence type="ECO:0000313" key="3">
    <source>
        <dbReference type="Proteomes" id="UP000187209"/>
    </source>
</evidence>
<dbReference type="OrthoDB" id="326077at2759"/>
<evidence type="ECO:0000256" key="1">
    <source>
        <dbReference type="SAM" id="Coils"/>
    </source>
</evidence>
<name>A0A1R2CYG6_9CILI</name>
<accession>A0A1R2CYG6</accession>
<feature type="coiled-coil region" evidence="1">
    <location>
        <begin position="86"/>
        <end position="120"/>
    </location>
</feature>
<keyword evidence="1" id="KW-0175">Coiled coil</keyword>
<sequence>MAFSDKNLEAKIASIKVALKQLGSSLENDENVEVVRYSPLREVEKPSKLVVSPKNPEKADLMLLLEYEKERNVMLEVRINHKDELLTEMTILQNELYANIEELQEKVNTLKSDLDYSQMQKNDATKELEHFADLLQQKDAEISQIISDKDKYVNYYLEKTEESKILSQELSLKEPDRSFMNALERRNQELLLELDHLQKSLKSNTSNSIQLQDLNQKLKLTEEKYEKCIKDHQLETSALLSKINKLEETLSKPISEDLYEKVIQYQDKLQSISKYKDIYSAICRNLSISEQSYDELLAKIQDLQSKSSLIDKYEIILNKISEELSCNPEKAPEKIKSLIENSTVSIKLYEKLADLLVQCSPKGRFESLPSCHQVWKWVTRILEDYMILKKEAQRKKD</sequence>
<organism evidence="2 3">
    <name type="scientific">Stentor coeruleus</name>
    <dbReference type="NCBI Taxonomy" id="5963"/>
    <lineage>
        <taxon>Eukaryota</taxon>
        <taxon>Sar</taxon>
        <taxon>Alveolata</taxon>
        <taxon>Ciliophora</taxon>
        <taxon>Postciliodesmatophora</taxon>
        <taxon>Heterotrichea</taxon>
        <taxon>Heterotrichida</taxon>
        <taxon>Stentoridae</taxon>
        <taxon>Stentor</taxon>
    </lineage>
</organism>
<evidence type="ECO:0000313" key="2">
    <source>
        <dbReference type="EMBL" id="OMJ94049.1"/>
    </source>
</evidence>
<dbReference type="Proteomes" id="UP000187209">
    <property type="component" value="Unassembled WGS sequence"/>
</dbReference>
<dbReference type="AlphaFoldDB" id="A0A1R2CYG6"/>
<dbReference type="EMBL" id="MPUH01000032">
    <property type="protein sequence ID" value="OMJ94049.1"/>
    <property type="molecule type" value="Genomic_DNA"/>
</dbReference>
<protein>
    <submittedName>
        <fullName evidence="2">Uncharacterized protein</fullName>
    </submittedName>
</protein>
<gene>
    <name evidence="2" type="ORF">SteCoe_2819</name>
</gene>
<comment type="caution">
    <text evidence="2">The sequence shown here is derived from an EMBL/GenBank/DDBJ whole genome shotgun (WGS) entry which is preliminary data.</text>
</comment>
<reference evidence="2 3" key="1">
    <citation type="submission" date="2016-11" db="EMBL/GenBank/DDBJ databases">
        <title>The macronuclear genome of Stentor coeruleus: a giant cell with tiny introns.</title>
        <authorList>
            <person name="Slabodnick M."/>
            <person name="Ruby J.G."/>
            <person name="Reiff S.B."/>
            <person name="Swart E.C."/>
            <person name="Gosai S."/>
            <person name="Prabakaran S."/>
            <person name="Witkowska E."/>
            <person name="Larue G.E."/>
            <person name="Fisher S."/>
            <person name="Freeman R.M."/>
            <person name="Gunawardena J."/>
            <person name="Chu W."/>
            <person name="Stover N.A."/>
            <person name="Gregory B.D."/>
            <person name="Nowacki M."/>
            <person name="Derisi J."/>
            <person name="Roy S.W."/>
            <person name="Marshall W.F."/>
            <person name="Sood P."/>
        </authorList>
    </citation>
    <scope>NUCLEOTIDE SEQUENCE [LARGE SCALE GENOMIC DNA]</scope>
    <source>
        <strain evidence="2">WM001</strain>
    </source>
</reference>
<feature type="coiled-coil region" evidence="1">
    <location>
        <begin position="180"/>
        <end position="249"/>
    </location>
</feature>
<proteinExistence type="predicted"/>